<keyword evidence="5" id="KW-0408">Iron</keyword>
<evidence type="ECO:0000256" key="5">
    <source>
        <dbReference type="ARBA" id="ARBA00023004"/>
    </source>
</evidence>
<sequence>MQSTTRRKFLGLCLGGLAVAGAAAGVYSVISYLLPRSSRNAGTTVSFPETEIPAGGAKFFDFRGTTGVVIRKQSGELVALSAVCTHLGCIVQWQNDKQDFLCPCHAGRFTPDGAVISGPPPRPLEKLAVSVSSGIVTVG</sequence>
<dbReference type="EMBL" id="DSOV01000009">
    <property type="protein sequence ID" value="HEN41307.1"/>
    <property type="molecule type" value="Genomic_DNA"/>
</dbReference>
<comment type="cofactor">
    <cofactor evidence="8">
        <name>[2Fe-2S] cluster</name>
        <dbReference type="ChEBI" id="CHEBI:190135"/>
    </cofactor>
</comment>
<protein>
    <submittedName>
        <fullName evidence="10">Rieske (2Fe-2S) protein</fullName>
    </submittedName>
</protein>
<dbReference type="InterPro" id="IPR019546">
    <property type="entry name" value="TAT_signal_bac_arc"/>
</dbReference>
<evidence type="ECO:0000256" key="6">
    <source>
        <dbReference type="ARBA" id="ARBA00023014"/>
    </source>
</evidence>
<dbReference type="PROSITE" id="PS51318">
    <property type="entry name" value="TAT"/>
    <property type="match status" value="1"/>
</dbReference>
<dbReference type="InterPro" id="IPR006311">
    <property type="entry name" value="TAT_signal"/>
</dbReference>
<dbReference type="NCBIfam" id="TIGR01409">
    <property type="entry name" value="TAT_signal_seq"/>
    <property type="match status" value="1"/>
</dbReference>
<dbReference type="InterPro" id="IPR036922">
    <property type="entry name" value="Rieske_2Fe-2S_sf"/>
</dbReference>
<dbReference type="PRINTS" id="PR00162">
    <property type="entry name" value="RIESKE"/>
</dbReference>
<keyword evidence="3" id="KW-0001">2Fe-2S</keyword>
<reference evidence="10" key="1">
    <citation type="journal article" date="2020" name="mSystems">
        <title>Genome- and Community-Level Interaction Insights into Carbon Utilization and Element Cycling Functions of Hydrothermarchaeota in Hydrothermal Sediment.</title>
        <authorList>
            <person name="Zhou Z."/>
            <person name="Liu Y."/>
            <person name="Xu W."/>
            <person name="Pan J."/>
            <person name="Luo Z.H."/>
            <person name="Li M."/>
        </authorList>
    </citation>
    <scope>NUCLEOTIDE SEQUENCE [LARGE SCALE GENOMIC DNA]</scope>
    <source>
        <strain evidence="10">SpSt-349</strain>
    </source>
</reference>
<dbReference type="GO" id="GO:0016020">
    <property type="term" value="C:membrane"/>
    <property type="evidence" value="ECO:0007669"/>
    <property type="project" value="InterPro"/>
</dbReference>
<dbReference type="PROSITE" id="PS51296">
    <property type="entry name" value="RIESKE"/>
    <property type="match status" value="1"/>
</dbReference>
<dbReference type="InterPro" id="IPR017941">
    <property type="entry name" value="Rieske_2Fe-2S"/>
</dbReference>
<feature type="domain" description="Rieske" evidence="9">
    <location>
        <begin position="44"/>
        <end position="138"/>
    </location>
</feature>
<evidence type="ECO:0000256" key="8">
    <source>
        <dbReference type="ARBA" id="ARBA00034078"/>
    </source>
</evidence>
<gene>
    <name evidence="10" type="ORF">ENQ87_02860</name>
</gene>
<dbReference type="GO" id="GO:0046872">
    <property type="term" value="F:metal ion binding"/>
    <property type="evidence" value="ECO:0007669"/>
    <property type="project" value="UniProtKB-KW"/>
</dbReference>
<accession>A0A831XDD6</accession>
<dbReference type="Gene3D" id="2.102.10.10">
    <property type="entry name" value="Rieske [2Fe-2S] iron-sulphur domain"/>
    <property type="match status" value="1"/>
</dbReference>
<evidence type="ECO:0000256" key="4">
    <source>
        <dbReference type="ARBA" id="ARBA00022723"/>
    </source>
</evidence>
<dbReference type="InterPro" id="IPR014349">
    <property type="entry name" value="Rieske_Fe-S_prot"/>
</dbReference>
<name>A0A831XDD6_GEOME</name>
<dbReference type="GO" id="GO:0030313">
    <property type="term" value="C:cell envelope"/>
    <property type="evidence" value="ECO:0007669"/>
    <property type="project" value="UniProtKB-SubCell"/>
</dbReference>
<keyword evidence="7" id="KW-1015">Disulfide bond</keyword>
<dbReference type="GO" id="GO:0051537">
    <property type="term" value="F:2 iron, 2 sulfur cluster binding"/>
    <property type="evidence" value="ECO:0007669"/>
    <property type="project" value="UniProtKB-KW"/>
</dbReference>
<evidence type="ECO:0000256" key="2">
    <source>
        <dbReference type="ARBA" id="ARBA00011771"/>
    </source>
</evidence>
<dbReference type="AlphaFoldDB" id="A0A831XDD6"/>
<evidence type="ECO:0000256" key="3">
    <source>
        <dbReference type="ARBA" id="ARBA00022714"/>
    </source>
</evidence>
<keyword evidence="4" id="KW-0479">Metal-binding</keyword>
<proteinExistence type="predicted"/>
<dbReference type="PANTHER" id="PTHR10134">
    <property type="entry name" value="CYTOCHROME B-C1 COMPLEX SUBUNIT RIESKE, MITOCHONDRIAL"/>
    <property type="match status" value="1"/>
</dbReference>
<keyword evidence="6" id="KW-0411">Iron-sulfur</keyword>
<comment type="caution">
    <text evidence="10">The sequence shown here is derived from an EMBL/GenBank/DDBJ whole genome shotgun (WGS) entry which is preliminary data.</text>
</comment>
<evidence type="ECO:0000256" key="1">
    <source>
        <dbReference type="ARBA" id="ARBA00004196"/>
    </source>
</evidence>
<dbReference type="InterPro" id="IPR005805">
    <property type="entry name" value="Rieske_Fe-S_prot_C"/>
</dbReference>
<evidence type="ECO:0000259" key="9">
    <source>
        <dbReference type="PROSITE" id="PS51296"/>
    </source>
</evidence>
<comment type="subunit">
    <text evidence="2">Heterodimer of a large and a small subunit.</text>
</comment>
<evidence type="ECO:0000313" key="10">
    <source>
        <dbReference type="EMBL" id="HEN41307.1"/>
    </source>
</evidence>
<evidence type="ECO:0000256" key="7">
    <source>
        <dbReference type="ARBA" id="ARBA00023157"/>
    </source>
</evidence>
<dbReference type="Pfam" id="PF00355">
    <property type="entry name" value="Rieske"/>
    <property type="match status" value="1"/>
</dbReference>
<organism evidence="10">
    <name type="scientific">Geobacter metallireducens</name>
    <dbReference type="NCBI Taxonomy" id="28232"/>
    <lineage>
        <taxon>Bacteria</taxon>
        <taxon>Pseudomonadati</taxon>
        <taxon>Thermodesulfobacteriota</taxon>
        <taxon>Desulfuromonadia</taxon>
        <taxon>Geobacterales</taxon>
        <taxon>Geobacteraceae</taxon>
        <taxon>Geobacter</taxon>
    </lineage>
</organism>
<dbReference type="CDD" id="cd03467">
    <property type="entry name" value="Rieske"/>
    <property type="match status" value="1"/>
</dbReference>
<comment type="subcellular location">
    <subcellularLocation>
        <location evidence="1">Cell envelope</location>
    </subcellularLocation>
</comment>
<dbReference type="SUPFAM" id="SSF50022">
    <property type="entry name" value="ISP domain"/>
    <property type="match status" value="1"/>
</dbReference>